<dbReference type="Pfam" id="PF24086">
    <property type="entry name" value="DUF7371"/>
    <property type="match status" value="1"/>
</dbReference>
<name>A0ABP0CLV4_9PEZI</name>
<keyword evidence="5" id="KW-1185">Reference proteome</keyword>
<gene>
    <name evidence="4" type="ORF">SEUCBS140593_008121</name>
</gene>
<dbReference type="EMBL" id="CAWUHD010000108">
    <property type="protein sequence ID" value="CAK7232025.1"/>
    <property type="molecule type" value="Genomic_DNA"/>
</dbReference>
<evidence type="ECO:0000256" key="1">
    <source>
        <dbReference type="SAM" id="MobiDB-lite"/>
    </source>
</evidence>
<dbReference type="InterPro" id="IPR055795">
    <property type="entry name" value="DUF7371"/>
</dbReference>
<feature type="region of interest" description="Disordered" evidence="1">
    <location>
        <begin position="411"/>
        <end position="430"/>
    </location>
</feature>
<protein>
    <recommendedName>
        <fullName evidence="3">DUF7371 domain-containing protein</fullName>
    </recommendedName>
</protein>
<sequence length="732" mass="75407">MRLDMQIVAVAAISLLPTTLAIPLSNTDSKSGPATSSISSGPSSYSYSSSSAESSASGSWSSFHKSVPSASASLQPYISSGPEPSVTVVVESFTIPFPHTTGPSMPAPTLSTLTATATVPLNSTNATVVHTFTITESAVHSASVTPFPSASISMNTSFSSAASKSLKSAASQESVIRSIFSDMGSSNSGLGPNLPHAKASTRPGDEHVPMSMITATFTLTMPTTTSTPPVPLFPTHSGSMITDKFTITVPPPPKTTTETSCSTSLSVWSSQETSCTTSTTSSCEETPTPSSSDNGVHTYTLTTEVTISLGPKTTSCANETSTPVPSGSDAITVTYTLPGGPGRASQTVTITTVRPQSTIAPGGSSSFLPSAPSSGIWSVGNSTTAGPTGTGSAFSSSSGFSWSVSGNSTSFHPTAPGTGKARTSSSTTHVVPSPGIVVITETKTYTQVSTAAPVVAKTTSHGVHPNGNITTIAGTGVPTPTGAGPHPFTNATESHGHGAAKPTHNTHFSHNMRRGADCERGANGGRMILNFDNVTMKTDKDRSAPNAQGFANPDQGLQFSGGFQRVVSSSSSLFVPSSPPAMLQYNQVAGNVAKIGAADSCSRFNLVSWNLGCDSTNAPCRFNVTGLRRAGGEEVASGSKVFVVPQASKSPGNSLRWVDFTLDEFSNLSSFTVQLEVDGVRTASWWSDDLSVARVCSGLSLCTELQPREASQVMANKVAEKPFWHKPGRVVN</sequence>
<evidence type="ECO:0000313" key="4">
    <source>
        <dbReference type="EMBL" id="CAK7232025.1"/>
    </source>
</evidence>
<reference evidence="4 5" key="1">
    <citation type="submission" date="2024-01" db="EMBL/GenBank/DDBJ databases">
        <authorList>
            <person name="Allen C."/>
            <person name="Tagirdzhanova G."/>
        </authorList>
    </citation>
    <scope>NUCLEOTIDE SEQUENCE [LARGE SCALE GENOMIC DNA]</scope>
</reference>
<accession>A0ABP0CLV4</accession>
<keyword evidence="2" id="KW-0732">Signal</keyword>
<evidence type="ECO:0000313" key="5">
    <source>
        <dbReference type="Proteomes" id="UP001642482"/>
    </source>
</evidence>
<feature type="chain" id="PRO_5046969339" description="DUF7371 domain-containing protein" evidence="2">
    <location>
        <begin position="22"/>
        <end position="732"/>
    </location>
</feature>
<proteinExistence type="predicted"/>
<feature type="compositionally biased region" description="Low complexity" evidence="1">
    <location>
        <begin position="274"/>
        <end position="292"/>
    </location>
</feature>
<feature type="region of interest" description="Disordered" evidence="1">
    <location>
        <begin position="274"/>
        <end position="297"/>
    </location>
</feature>
<feature type="domain" description="DUF7371" evidence="3">
    <location>
        <begin position="525"/>
        <end position="692"/>
    </location>
</feature>
<dbReference type="Proteomes" id="UP001642482">
    <property type="component" value="Unassembled WGS sequence"/>
</dbReference>
<comment type="caution">
    <text evidence="4">The sequence shown here is derived from an EMBL/GenBank/DDBJ whole genome shotgun (WGS) entry which is preliminary data.</text>
</comment>
<evidence type="ECO:0000259" key="3">
    <source>
        <dbReference type="Pfam" id="PF24086"/>
    </source>
</evidence>
<evidence type="ECO:0000256" key="2">
    <source>
        <dbReference type="SAM" id="SignalP"/>
    </source>
</evidence>
<feature type="signal peptide" evidence="2">
    <location>
        <begin position="1"/>
        <end position="21"/>
    </location>
</feature>
<organism evidence="4 5">
    <name type="scientific">Sporothrix eucalyptigena</name>
    <dbReference type="NCBI Taxonomy" id="1812306"/>
    <lineage>
        <taxon>Eukaryota</taxon>
        <taxon>Fungi</taxon>
        <taxon>Dikarya</taxon>
        <taxon>Ascomycota</taxon>
        <taxon>Pezizomycotina</taxon>
        <taxon>Sordariomycetes</taxon>
        <taxon>Sordariomycetidae</taxon>
        <taxon>Ophiostomatales</taxon>
        <taxon>Ophiostomataceae</taxon>
        <taxon>Sporothrix</taxon>
    </lineage>
</organism>